<keyword evidence="8 14" id="KW-0106">Calcium</keyword>
<evidence type="ECO:0000313" key="16">
    <source>
        <dbReference type="EMBL" id="OXA41809.1"/>
    </source>
</evidence>
<organism evidence="16 17">
    <name type="scientific">Folsomia candida</name>
    <name type="common">Springtail</name>
    <dbReference type="NCBI Taxonomy" id="158441"/>
    <lineage>
        <taxon>Eukaryota</taxon>
        <taxon>Metazoa</taxon>
        <taxon>Ecdysozoa</taxon>
        <taxon>Arthropoda</taxon>
        <taxon>Hexapoda</taxon>
        <taxon>Collembola</taxon>
        <taxon>Entomobryomorpha</taxon>
        <taxon>Isotomoidea</taxon>
        <taxon>Isotomidae</taxon>
        <taxon>Proisotominae</taxon>
        <taxon>Folsomia</taxon>
    </lineage>
</organism>
<dbReference type="EMBL" id="LNIX01000028">
    <property type="protein sequence ID" value="OXA41809.1"/>
    <property type="molecule type" value="Genomic_DNA"/>
</dbReference>
<comment type="subunit">
    <text evidence="14">Component of the uniplex complex. Interacts (via the transmembrane region) with MCU (via the first transmembrane region); the interaction is direct.</text>
</comment>
<keyword evidence="9 14" id="KW-0809">Transit peptide</keyword>
<keyword evidence="13" id="KW-0472">Membrane</keyword>
<proteinExistence type="inferred from homology"/>
<dbReference type="AlphaFoldDB" id="A0A226D9B9"/>
<dbReference type="STRING" id="158441.A0A226D9B9"/>
<keyword evidence="12 14" id="KW-0496">Mitochondrion</keyword>
<comment type="similarity">
    <text evidence="2 14">Belongs to the SMDT1/EMRE family.</text>
</comment>
<evidence type="ECO:0000256" key="11">
    <source>
        <dbReference type="ARBA" id="ARBA00023065"/>
    </source>
</evidence>
<dbReference type="Proteomes" id="UP000198287">
    <property type="component" value="Unassembled WGS sequence"/>
</dbReference>
<reference evidence="16 17" key="1">
    <citation type="submission" date="2015-12" db="EMBL/GenBank/DDBJ databases">
        <title>The genome of Folsomia candida.</title>
        <authorList>
            <person name="Faddeeva A."/>
            <person name="Derks M.F."/>
            <person name="Anvar Y."/>
            <person name="Smit S."/>
            <person name="Van Straalen N."/>
            <person name="Roelofs D."/>
        </authorList>
    </citation>
    <scope>NUCLEOTIDE SEQUENCE [LARGE SCALE GENOMIC DNA]</scope>
    <source>
        <strain evidence="16 17">VU population</strain>
        <tissue evidence="16">Whole body</tissue>
    </source>
</reference>
<feature type="region of interest" description="Disordered" evidence="15">
    <location>
        <begin position="18"/>
        <end position="54"/>
    </location>
</feature>
<dbReference type="InterPro" id="IPR018782">
    <property type="entry name" value="MCU_reg"/>
</dbReference>
<evidence type="ECO:0000256" key="9">
    <source>
        <dbReference type="ARBA" id="ARBA00022946"/>
    </source>
</evidence>
<evidence type="ECO:0000256" key="8">
    <source>
        <dbReference type="ARBA" id="ARBA00022837"/>
    </source>
</evidence>
<keyword evidence="6" id="KW-0812">Transmembrane</keyword>
<evidence type="ECO:0000256" key="4">
    <source>
        <dbReference type="ARBA" id="ARBA00022448"/>
    </source>
</evidence>
<name>A0A226D9B9_FOLCA</name>
<dbReference type="Pfam" id="PF10161">
    <property type="entry name" value="DDDD"/>
    <property type="match status" value="1"/>
</dbReference>
<dbReference type="PANTHER" id="PTHR33904:SF1">
    <property type="entry name" value="ESSENTIAL MCU REGULATOR, MITOCHONDRIAL"/>
    <property type="match status" value="1"/>
</dbReference>
<evidence type="ECO:0000256" key="7">
    <source>
        <dbReference type="ARBA" id="ARBA00022792"/>
    </source>
</evidence>
<sequence>MNGTTRIVSATVKTFSKSANPVMQSPKKVVKPPQTPQATRRTISTTGSTSGVTSVSGAYHHEPGKVPMGVPAVTATIATGLLIGAGISKNIASFLEENELFVPSDDDDDD</sequence>
<evidence type="ECO:0000256" key="5">
    <source>
        <dbReference type="ARBA" id="ARBA00022568"/>
    </source>
</evidence>
<evidence type="ECO:0000256" key="15">
    <source>
        <dbReference type="SAM" id="MobiDB-lite"/>
    </source>
</evidence>
<dbReference type="PANTHER" id="PTHR33904">
    <property type="entry name" value="ESSENTIAL MCU REGULATOR, MITOCHONDRIAL"/>
    <property type="match status" value="1"/>
</dbReference>
<accession>A0A226D9B9</accession>
<keyword evidence="4 14" id="KW-0813">Transport</keyword>
<dbReference type="GO" id="GO:1990246">
    <property type="term" value="C:uniplex complex"/>
    <property type="evidence" value="ECO:0007669"/>
    <property type="project" value="UniProtKB-UniRule"/>
</dbReference>
<evidence type="ECO:0000256" key="13">
    <source>
        <dbReference type="ARBA" id="ARBA00023136"/>
    </source>
</evidence>
<evidence type="ECO:0000256" key="1">
    <source>
        <dbReference type="ARBA" id="ARBA00004434"/>
    </source>
</evidence>
<dbReference type="OrthoDB" id="10039145at2759"/>
<gene>
    <name evidence="16" type="ORF">Fcan01_23466</name>
</gene>
<evidence type="ECO:0000313" key="17">
    <source>
        <dbReference type="Proteomes" id="UP000198287"/>
    </source>
</evidence>
<evidence type="ECO:0000256" key="6">
    <source>
        <dbReference type="ARBA" id="ARBA00022692"/>
    </source>
</evidence>
<keyword evidence="5 14" id="KW-0109">Calcium transport</keyword>
<dbReference type="GO" id="GO:0036444">
    <property type="term" value="P:calcium import into the mitochondrion"/>
    <property type="evidence" value="ECO:0007669"/>
    <property type="project" value="UniProtKB-UniRule"/>
</dbReference>
<evidence type="ECO:0000256" key="2">
    <source>
        <dbReference type="ARBA" id="ARBA00008958"/>
    </source>
</evidence>
<keyword evidence="7 14" id="KW-0999">Mitochondrion inner membrane</keyword>
<evidence type="ECO:0000256" key="10">
    <source>
        <dbReference type="ARBA" id="ARBA00022989"/>
    </source>
</evidence>
<keyword evidence="10" id="KW-1133">Transmembrane helix</keyword>
<evidence type="ECO:0000256" key="14">
    <source>
        <dbReference type="RuleBase" id="RU369077"/>
    </source>
</evidence>
<dbReference type="GO" id="GO:0051560">
    <property type="term" value="P:mitochondrial calcium ion homeostasis"/>
    <property type="evidence" value="ECO:0007669"/>
    <property type="project" value="UniProtKB-UniRule"/>
</dbReference>
<comment type="caution">
    <text evidence="16">The sequence shown here is derived from an EMBL/GenBank/DDBJ whole genome shotgun (WGS) entry which is preliminary data.</text>
</comment>
<evidence type="ECO:0000256" key="3">
    <source>
        <dbReference type="ARBA" id="ARBA00022180"/>
    </source>
</evidence>
<keyword evidence="11 14" id="KW-0406">Ion transport</keyword>
<feature type="compositionally biased region" description="Low complexity" evidence="15">
    <location>
        <begin position="36"/>
        <end position="54"/>
    </location>
</feature>
<evidence type="ECO:0000256" key="12">
    <source>
        <dbReference type="ARBA" id="ARBA00023128"/>
    </source>
</evidence>
<comment type="function">
    <text evidence="14">Essential regulatory subunit of the mitochondrial calcium uniporter complex (uniplex), a complex that mediates calcium uptake into mitochondria.</text>
</comment>
<protein>
    <recommendedName>
        <fullName evidence="3 14">Essential MCU regulator, mitochondrial</fullName>
    </recommendedName>
    <alternativeName>
        <fullName evidence="14">Single-pass membrane protein with aspartate-rich tail 1, mitochondrial</fullName>
    </alternativeName>
</protein>
<keyword evidence="17" id="KW-1185">Reference proteome</keyword>
<comment type="subcellular location">
    <subcellularLocation>
        <location evidence="1 14">Mitochondrion inner membrane</location>
        <topology evidence="1 14">Single-pass membrane protein</topology>
    </subcellularLocation>
</comment>